<dbReference type="PANTHER" id="PTHR31286">
    <property type="entry name" value="GLYCINE-RICH CELL WALL STRUCTURAL PROTEIN 1.8-LIKE"/>
    <property type="match status" value="1"/>
</dbReference>
<protein>
    <recommendedName>
        <fullName evidence="3">DUF4283 domain-containing protein</fullName>
    </recommendedName>
</protein>
<sequence length="401" mass="46813">MVLAWIRLLGLPGYLYKKKIIEEIGGTTGKVVRLDFNTDSRIKGRFARMAIFINLDKPLIAQVLVNSRHQRVKYEALPTISFSYGVVDLDVEQDKRNEGKLADFQGKIKVGDNEGLQKTKVWGSSNSNKFMQLGRITRDPLLWLILGYFNAILSAKEKKSDRTIDRTLANDAWISAFPHTLVFHLPRIKSDHRPILLKTNPKLKAPRGRSFQFIFGWTKQANFKDLIGKKWSFLGNMAITLFEFTLHVKEWNKSVYGFIGTRKRKNLRSFEDIQKAIEYSSFRRLVNLEMEIRDELESVLNHEELLWRQKARCDWLQFGDRNAKFFHSCTLQKRKFNRILALRLSNEEWCSDQSMLNDEAVRFFESLYGEIPTPMSELPSNLFPRLEEKDIGFLKKPILND</sequence>
<evidence type="ECO:0008006" key="3">
    <source>
        <dbReference type="Google" id="ProtNLM"/>
    </source>
</evidence>
<keyword evidence="2" id="KW-1185">Reference proteome</keyword>
<dbReference type="OrthoDB" id="1002559at2759"/>
<reference evidence="1 2" key="1">
    <citation type="journal article" date="2021" name="Plant Biotechnol. J.">
        <title>Multi-omics assisted identification of the key and species-specific regulatory components of drought-tolerant mechanisms in Gossypium stocksii.</title>
        <authorList>
            <person name="Yu D."/>
            <person name="Ke L."/>
            <person name="Zhang D."/>
            <person name="Wu Y."/>
            <person name="Sun Y."/>
            <person name="Mei J."/>
            <person name="Sun J."/>
            <person name="Sun Y."/>
        </authorList>
    </citation>
    <scope>NUCLEOTIDE SEQUENCE [LARGE SCALE GENOMIC DNA]</scope>
    <source>
        <strain evidence="2">cv. E1</strain>
        <tissue evidence="1">Leaf</tissue>
    </source>
</reference>
<dbReference type="Proteomes" id="UP000828251">
    <property type="component" value="Unassembled WGS sequence"/>
</dbReference>
<name>A0A9D3ZJ82_9ROSI</name>
<evidence type="ECO:0000313" key="1">
    <source>
        <dbReference type="EMBL" id="KAH1039642.1"/>
    </source>
</evidence>
<evidence type="ECO:0000313" key="2">
    <source>
        <dbReference type="Proteomes" id="UP000828251"/>
    </source>
</evidence>
<gene>
    <name evidence="1" type="ORF">J1N35_041385</name>
</gene>
<dbReference type="AlphaFoldDB" id="A0A9D3ZJ82"/>
<dbReference type="SUPFAM" id="SSF56219">
    <property type="entry name" value="DNase I-like"/>
    <property type="match status" value="1"/>
</dbReference>
<dbReference type="EMBL" id="JAIQCV010000012">
    <property type="protein sequence ID" value="KAH1039642.1"/>
    <property type="molecule type" value="Genomic_DNA"/>
</dbReference>
<dbReference type="InterPro" id="IPR040256">
    <property type="entry name" value="At4g02000-like"/>
</dbReference>
<proteinExistence type="predicted"/>
<organism evidence="1 2">
    <name type="scientific">Gossypium stocksii</name>
    <dbReference type="NCBI Taxonomy" id="47602"/>
    <lineage>
        <taxon>Eukaryota</taxon>
        <taxon>Viridiplantae</taxon>
        <taxon>Streptophyta</taxon>
        <taxon>Embryophyta</taxon>
        <taxon>Tracheophyta</taxon>
        <taxon>Spermatophyta</taxon>
        <taxon>Magnoliopsida</taxon>
        <taxon>eudicotyledons</taxon>
        <taxon>Gunneridae</taxon>
        <taxon>Pentapetalae</taxon>
        <taxon>rosids</taxon>
        <taxon>malvids</taxon>
        <taxon>Malvales</taxon>
        <taxon>Malvaceae</taxon>
        <taxon>Malvoideae</taxon>
        <taxon>Gossypium</taxon>
    </lineage>
</organism>
<dbReference type="PANTHER" id="PTHR31286:SF173">
    <property type="entry name" value="DUF4283 DOMAIN-CONTAINING PROTEIN"/>
    <property type="match status" value="1"/>
</dbReference>
<accession>A0A9D3ZJ82</accession>
<comment type="caution">
    <text evidence="1">The sequence shown here is derived from an EMBL/GenBank/DDBJ whole genome shotgun (WGS) entry which is preliminary data.</text>
</comment>
<dbReference type="InterPro" id="IPR036691">
    <property type="entry name" value="Endo/exonu/phosph_ase_sf"/>
</dbReference>